<dbReference type="InterPro" id="IPR011965">
    <property type="entry name" value="PaaX_trns_reg"/>
</dbReference>
<evidence type="ECO:0000313" key="5">
    <source>
        <dbReference type="Proteomes" id="UP000077701"/>
    </source>
</evidence>
<dbReference type="InterPro" id="IPR012906">
    <property type="entry name" value="PaaX-like_N"/>
</dbReference>
<feature type="domain" description="Transcriptional repressor PaaX-like C-terminal" evidence="2">
    <location>
        <begin position="205"/>
        <end position="292"/>
    </location>
</feature>
<dbReference type="PANTHER" id="PTHR30319:SF1">
    <property type="entry name" value="TRANSCRIPTIONAL REPRESSOR PAAX"/>
    <property type="match status" value="1"/>
</dbReference>
<feature type="domain" description="Transcriptional repressor PaaX-like N-terminal" evidence="1">
    <location>
        <begin position="41"/>
        <end position="104"/>
    </location>
</feature>
<dbReference type="AlphaFoldDB" id="A0A161LP56"/>
<dbReference type="PIRSF" id="PIRSF020623">
    <property type="entry name" value="PaaX"/>
    <property type="match status" value="1"/>
</dbReference>
<comment type="caution">
    <text evidence="4">The sequence shown here is derived from an EMBL/GenBank/DDBJ whole genome shotgun (WGS) entry which is preliminary data.</text>
</comment>
<dbReference type="Pfam" id="PF07848">
    <property type="entry name" value="PaaX"/>
    <property type="match status" value="1"/>
</dbReference>
<dbReference type="InterPro" id="IPR048846">
    <property type="entry name" value="PaaX-like_central"/>
</dbReference>
<dbReference type="Proteomes" id="UP000077701">
    <property type="component" value="Unassembled WGS sequence"/>
</dbReference>
<dbReference type="STRING" id="161355.PS9374_05392"/>
<dbReference type="Gene3D" id="1.10.10.10">
    <property type="entry name" value="Winged helix-like DNA-binding domain superfamily/Winged helix DNA-binding domain"/>
    <property type="match status" value="1"/>
</dbReference>
<evidence type="ECO:0000259" key="3">
    <source>
        <dbReference type="Pfam" id="PF20803"/>
    </source>
</evidence>
<accession>A0A161LP56</accession>
<proteinExistence type="predicted"/>
<evidence type="ECO:0000313" key="4">
    <source>
        <dbReference type="EMBL" id="GAT69715.1"/>
    </source>
</evidence>
<reference evidence="4 5" key="1">
    <citation type="journal article" date="2016" name="Genome Announc.">
        <title>Draft Genome Sequence of Planomonospora sphaerica JCM9374, a Rare Actinomycete.</title>
        <authorList>
            <person name="Dohra H."/>
            <person name="Suzuki T."/>
            <person name="Inoue Y."/>
            <person name="Kodani S."/>
        </authorList>
    </citation>
    <scope>NUCLEOTIDE SEQUENCE [LARGE SCALE GENOMIC DNA]</scope>
    <source>
        <strain evidence="4 5">JCM 9374</strain>
    </source>
</reference>
<sequence length="298" mass="32755">MSYYPASTLGMGTIRFQAGSTGGPIPLSGAPAPTKLVPVNARAALFDLYGDHLRSRGGRASVAALVRLLAPLEIAAPAVRTAISRMVRQGWLAPARLPQGPGYEVTPKCVRRLDEAALRIYRAGAVTWSGRWHLLVIEPVRERPRRERLRADLSFLGYAPLTEGTWIGPHPSPELDPLLAGEEIHAERFEAVLDGDPRALVARTWDLDAIAAAYEEWLARAVELVDSLPDDADDDRVFAVRSRLLHGWRNFLFRDPGLPAELLPGGWPGDKARAYFEREAARLLPAASAFVDRHLTEP</sequence>
<feature type="domain" description="Transcriptional repressor PaaX-like central Cas2-like" evidence="3">
    <location>
        <begin position="127"/>
        <end position="184"/>
    </location>
</feature>
<evidence type="ECO:0000259" key="1">
    <source>
        <dbReference type="Pfam" id="PF07848"/>
    </source>
</evidence>
<dbReference type="EMBL" id="BDCX01000014">
    <property type="protein sequence ID" value="GAT69715.1"/>
    <property type="molecule type" value="Genomic_DNA"/>
</dbReference>
<reference evidence="5" key="2">
    <citation type="submission" date="2016-04" db="EMBL/GenBank/DDBJ databases">
        <title>Planomonospora sphaerica JCM9374 whole genome shotgun sequence.</title>
        <authorList>
            <person name="Suzuki T."/>
            <person name="Dohra H."/>
            <person name="Kodani S."/>
        </authorList>
    </citation>
    <scope>NUCLEOTIDE SEQUENCE [LARGE SCALE GENOMIC DNA]</scope>
    <source>
        <strain evidence="5">JCM 9374</strain>
    </source>
</reference>
<dbReference type="PANTHER" id="PTHR30319">
    <property type="entry name" value="PHENYLACETIC ACID REGULATOR-RELATED TRANSCRIPTIONAL REPRESSOR"/>
    <property type="match status" value="1"/>
</dbReference>
<dbReference type="Pfam" id="PF08223">
    <property type="entry name" value="PaaX_C"/>
    <property type="match status" value="1"/>
</dbReference>
<organism evidence="4 5">
    <name type="scientific">Planomonospora sphaerica</name>
    <dbReference type="NCBI Taxonomy" id="161355"/>
    <lineage>
        <taxon>Bacteria</taxon>
        <taxon>Bacillati</taxon>
        <taxon>Actinomycetota</taxon>
        <taxon>Actinomycetes</taxon>
        <taxon>Streptosporangiales</taxon>
        <taxon>Streptosporangiaceae</taxon>
        <taxon>Planomonospora</taxon>
    </lineage>
</organism>
<dbReference type="Gene3D" id="1.20.58.1460">
    <property type="match status" value="1"/>
</dbReference>
<gene>
    <name evidence="4" type="ORF">PS9374_05392</name>
</gene>
<dbReference type="InterPro" id="IPR036388">
    <property type="entry name" value="WH-like_DNA-bd_sf"/>
</dbReference>
<protein>
    <submittedName>
        <fullName evidence="4">PaaX family transcriptional regulator</fullName>
    </submittedName>
</protein>
<evidence type="ECO:0000259" key="2">
    <source>
        <dbReference type="Pfam" id="PF08223"/>
    </source>
</evidence>
<name>A0A161LP56_9ACTN</name>
<dbReference type="Pfam" id="PF20803">
    <property type="entry name" value="PaaX_M"/>
    <property type="match status" value="1"/>
</dbReference>
<dbReference type="InterPro" id="IPR013225">
    <property type="entry name" value="PaaX_C"/>
</dbReference>
<keyword evidence="5" id="KW-1185">Reference proteome</keyword>
<dbReference type="Gene3D" id="3.30.70.2650">
    <property type="match status" value="1"/>
</dbReference>
<dbReference type="GO" id="GO:0006351">
    <property type="term" value="P:DNA-templated transcription"/>
    <property type="evidence" value="ECO:0007669"/>
    <property type="project" value="InterPro"/>
</dbReference>